<dbReference type="AlphaFoldDB" id="A6GH09"/>
<dbReference type="PANTHER" id="PTHR34817:SF1">
    <property type="entry name" value="NUCLEOTIDYLTRANSFERASE"/>
    <property type="match status" value="1"/>
</dbReference>
<dbReference type="EMBL" id="ABCS01000113">
    <property type="protein sequence ID" value="EDM74841.1"/>
    <property type="molecule type" value="Genomic_DNA"/>
</dbReference>
<reference evidence="1 2" key="1">
    <citation type="submission" date="2007-06" db="EMBL/GenBank/DDBJ databases">
        <authorList>
            <person name="Shimkets L."/>
            <person name="Ferriera S."/>
            <person name="Johnson J."/>
            <person name="Kravitz S."/>
            <person name="Beeson K."/>
            <person name="Sutton G."/>
            <person name="Rogers Y.-H."/>
            <person name="Friedman R."/>
            <person name="Frazier M."/>
            <person name="Venter J.C."/>
        </authorList>
    </citation>
    <scope>NUCLEOTIDE SEQUENCE [LARGE SCALE GENOMIC DNA]</scope>
    <source>
        <strain evidence="1 2">SIR-1</strain>
    </source>
</reference>
<dbReference type="InterPro" id="IPR018775">
    <property type="entry name" value="RlaP"/>
</dbReference>
<gene>
    <name evidence="1" type="ORF">PPSIR1_31068</name>
</gene>
<dbReference type="Pfam" id="PF10127">
    <property type="entry name" value="RlaP"/>
    <property type="match status" value="1"/>
</dbReference>
<evidence type="ECO:0008006" key="3">
    <source>
        <dbReference type="Google" id="ProtNLM"/>
    </source>
</evidence>
<keyword evidence="2" id="KW-1185">Reference proteome</keyword>
<dbReference type="Proteomes" id="UP000005801">
    <property type="component" value="Unassembled WGS sequence"/>
</dbReference>
<sequence>MTDALTPDQRAATDQLFAEELPKRRVLLVSLAGAHAYGFASADSDVDLKGIWLAPTRRLLGLGSAPGAADRLEWLEVPRADGGEPAKVEVDYTVNELGQAVHGVLKGNGNMLERVFDRAPLHADPNFDLDGFRAHARACLSRRAHNHYRGFAYSQRKVVDAAIAAGEQPKAKKVLYVLRTAVTGVHLLETGEVNPDLGALWERYGFVEVPELIACKRGAELGQLPEAWTDARVVALMDRAFARLDQAREDSALPEAPEPEAAQAIDDWLVDQRIASI</sequence>
<dbReference type="RefSeq" id="WP_006975997.1">
    <property type="nucleotide sequence ID" value="NZ_ABCS01000113.1"/>
</dbReference>
<dbReference type="eggNOG" id="COG3541">
    <property type="taxonomic scope" value="Bacteria"/>
</dbReference>
<proteinExistence type="predicted"/>
<accession>A6GH09</accession>
<dbReference type="OrthoDB" id="9796845at2"/>
<dbReference type="PANTHER" id="PTHR34817">
    <property type="entry name" value="NUCLEOTIDYLTRANSFERASE"/>
    <property type="match status" value="1"/>
</dbReference>
<name>A6GH09_9BACT</name>
<protein>
    <recommendedName>
        <fullName evidence="3">Nucleotidyltransferase</fullName>
    </recommendedName>
</protein>
<organism evidence="1 2">
    <name type="scientific">Plesiocystis pacifica SIR-1</name>
    <dbReference type="NCBI Taxonomy" id="391625"/>
    <lineage>
        <taxon>Bacteria</taxon>
        <taxon>Pseudomonadati</taxon>
        <taxon>Myxococcota</taxon>
        <taxon>Polyangia</taxon>
        <taxon>Nannocystales</taxon>
        <taxon>Nannocystaceae</taxon>
        <taxon>Plesiocystis</taxon>
    </lineage>
</organism>
<dbReference type="STRING" id="391625.PPSIR1_31068"/>
<evidence type="ECO:0000313" key="1">
    <source>
        <dbReference type="EMBL" id="EDM74841.1"/>
    </source>
</evidence>
<evidence type="ECO:0000313" key="2">
    <source>
        <dbReference type="Proteomes" id="UP000005801"/>
    </source>
</evidence>
<comment type="caution">
    <text evidence="1">The sequence shown here is derived from an EMBL/GenBank/DDBJ whole genome shotgun (WGS) entry which is preliminary data.</text>
</comment>